<name>A0A8W8N960_MAGGI</name>
<accession>A0A8W8N960</accession>
<dbReference type="FunFam" id="2.70.170.10:FF:000028">
    <property type="entry name" value="AcetylCholine Receptor"/>
    <property type="match status" value="1"/>
</dbReference>
<keyword evidence="1" id="KW-0732">Signal</keyword>
<evidence type="ECO:0000259" key="2">
    <source>
        <dbReference type="Pfam" id="PF02931"/>
    </source>
</evidence>
<feature type="signal peptide" evidence="1">
    <location>
        <begin position="1"/>
        <end position="22"/>
    </location>
</feature>
<keyword evidence="4" id="KW-1185">Reference proteome</keyword>
<reference evidence="3" key="1">
    <citation type="submission" date="2022-08" db="UniProtKB">
        <authorList>
            <consortium name="EnsemblMetazoa"/>
        </authorList>
    </citation>
    <scope>IDENTIFICATION</scope>
    <source>
        <strain evidence="3">05x7-T-G4-1.051#20</strain>
    </source>
</reference>
<sequence length="231" mass="26542">MCRKFLLQVVLIGFYITGGCNGYPDMPEELLLKALFQKYNKNARPATVLMPVVTVDHGMDLIRINSFKDNTLRTDVWERMTWHDPRLVWNPSNYFGLTSLSITPDMVWTPDVTLYNGVGEIQKADLFRRITVNSNGMLLWLFPAQLESACVYKKKNGKYDCRLKFASWTYNGLQLNLTHTDRQLGMSNFYPNPDYEIMGTNSTLNLMRYACCPEPYPDVSYQVSFKGVGKG</sequence>
<dbReference type="OrthoDB" id="410315at2759"/>
<dbReference type="OMA" id="VICNIRI"/>
<dbReference type="InterPro" id="IPR006202">
    <property type="entry name" value="Neur_chan_lig-bd"/>
</dbReference>
<dbReference type="Gene3D" id="2.70.170.10">
    <property type="entry name" value="Neurotransmitter-gated ion-channel ligand-binding domain"/>
    <property type="match status" value="1"/>
</dbReference>
<organism evidence="3 4">
    <name type="scientific">Magallana gigas</name>
    <name type="common">Pacific oyster</name>
    <name type="synonym">Crassostrea gigas</name>
    <dbReference type="NCBI Taxonomy" id="29159"/>
    <lineage>
        <taxon>Eukaryota</taxon>
        <taxon>Metazoa</taxon>
        <taxon>Spiralia</taxon>
        <taxon>Lophotrochozoa</taxon>
        <taxon>Mollusca</taxon>
        <taxon>Bivalvia</taxon>
        <taxon>Autobranchia</taxon>
        <taxon>Pteriomorphia</taxon>
        <taxon>Ostreida</taxon>
        <taxon>Ostreoidea</taxon>
        <taxon>Ostreidae</taxon>
        <taxon>Magallana</taxon>
    </lineage>
</organism>
<protein>
    <recommendedName>
        <fullName evidence="2">Neurotransmitter-gated ion-channel ligand-binding domain-containing protein</fullName>
    </recommendedName>
</protein>
<dbReference type="PANTHER" id="PTHR18945">
    <property type="entry name" value="NEUROTRANSMITTER GATED ION CHANNEL"/>
    <property type="match status" value="1"/>
</dbReference>
<dbReference type="SUPFAM" id="SSF63712">
    <property type="entry name" value="Nicotinic receptor ligand binding domain-like"/>
    <property type="match status" value="1"/>
</dbReference>
<dbReference type="EnsemblMetazoa" id="G4877.3">
    <property type="protein sequence ID" value="G4877.3:cds"/>
    <property type="gene ID" value="G4877"/>
</dbReference>
<proteinExistence type="predicted"/>
<dbReference type="Pfam" id="PF02931">
    <property type="entry name" value="Neur_chan_LBD"/>
    <property type="match status" value="1"/>
</dbReference>
<dbReference type="Proteomes" id="UP000005408">
    <property type="component" value="Unassembled WGS sequence"/>
</dbReference>
<feature type="chain" id="PRO_5036451691" description="Neurotransmitter-gated ion-channel ligand-binding domain-containing protein" evidence="1">
    <location>
        <begin position="23"/>
        <end position="231"/>
    </location>
</feature>
<dbReference type="GO" id="GO:0004888">
    <property type="term" value="F:transmembrane signaling receptor activity"/>
    <property type="evidence" value="ECO:0007669"/>
    <property type="project" value="InterPro"/>
</dbReference>
<feature type="domain" description="Neurotransmitter-gated ion-channel ligand-binding" evidence="2">
    <location>
        <begin position="29"/>
        <end position="225"/>
    </location>
</feature>
<dbReference type="PROSITE" id="PS51257">
    <property type="entry name" value="PROKAR_LIPOPROTEIN"/>
    <property type="match status" value="1"/>
</dbReference>
<dbReference type="AlphaFoldDB" id="A0A8W8N960"/>
<evidence type="ECO:0000256" key="1">
    <source>
        <dbReference type="SAM" id="SignalP"/>
    </source>
</evidence>
<evidence type="ECO:0000313" key="3">
    <source>
        <dbReference type="EnsemblMetazoa" id="G4877.3:cds"/>
    </source>
</evidence>
<dbReference type="InterPro" id="IPR036734">
    <property type="entry name" value="Neur_chan_lig-bd_sf"/>
</dbReference>
<dbReference type="GO" id="GO:0005230">
    <property type="term" value="F:extracellular ligand-gated monoatomic ion channel activity"/>
    <property type="evidence" value="ECO:0007669"/>
    <property type="project" value="InterPro"/>
</dbReference>
<dbReference type="GO" id="GO:0016020">
    <property type="term" value="C:membrane"/>
    <property type="evidence" value="ECO:0007669"/>
    <property type="project" value="InterPro"/>
</dbReference>
<evidence type="ECO:0000313" key="4">
    <source>
        <dbReference type="Proteomes" id="UP000005408"/>
    </source>
</evidence>
<dbReference type="InterPro" id="IPR006201">
    <property type="entry name" value="Neur_channel"/>
</dbReference>